<dbReference type="PRINTS" id="PR00261">
    <property type="entry name" value="LDLRECEPTOR"/>
</dbReference>
<name>A0ABY7DSZ6_MYAAR</name>
<dbReference type="PANTHER" id="PTHR24270">
    <property type="entry name" value="LOW-DENSITY LIPOPROTEIN RECEPTOR-RELATED"/>
    <property type="match status" value="1"/>
</dbReference>
<comment type="caution">
    <text evidence="7">Lacks conserved residue(s) required for the propagation of feature annotation.</text>
</comment>
<feature type="region of interest" description="Disordered" evidence="8">
    <location>
        <begin position="1"/>
        <end position="32"/>
    </location>
</feature>
<keyword evidence="2" id="KW-0812">Transmembrane</keyword>
<dbReference type="PROSITE" id="PS50068">
    <property type="entry name" value="LDLRA_2"/>
    <property type="match status" value="1"/>
</dbReference>
<evidence type="ECO:0000256" key="1">
    <source>
        <dbReference type="ARBA" id="ARBA00004167"/>
    </source>
</evidence>
<gene>
    <name evidence="9" type="ORF">MAR_025200</name>
</gene>
<dbReference type="Gene3D" id="4.10.400.10">
    <property type="entry name" value="Low-density Lipoprotein Receptor"/>
    <property type="match status" value="1"/>
</dbReference>
<keyword evidence="5" id="KW-0472">Membrane</keyword>
<dbReference type="InterPro" id="IPR036055">
    <property type="entry name" value="LDL_receptor-like_sf"/>
</dbReference>
<evidence type="ECO:0000313" key="10">
    <source>
        <dbReference type="Proteomes" id="UP001164746"/>
    </source>
</evidence>
<keyword evidence="3" id="KW-0677">Repeat</keyword>
<keyword evidence="4" id="KW-1133">Transmembrane helix</keyword>
<feature type="disulfide bond" evidence="7">
    <location>
        <begin position="77"/>
        <end position="92"/>
    </location>
</feature>
<sequence>MVYKYTGSSGDRKPSGGTQPGEARDDKQPPNRINIRLAFRQILRTCKSEHNYLCGFDPRHEMQDARYPRCVPLDRRCDGTPDCPLADDELGCEPACGKNQVRCPEGGCATACDGLAECADIQDEIHCAPLCHDGEVRCPDGKCAVICDGVVECSGREDEANCTRKYGTCPSEEEVICADHSRCAHVCNGIPECPGAADEINCLPKCPSDFHVICHNGACARPCDGNHECENVTSQGSPDEIFCKLTP</sequence>
<comment type="subcellular location">
    <subcellularLocation>
        <location evidence="1">Membrane</location>
        <topology evidence="1">Single-pass membrane protein</topology>
    </subcellularLocation>
</comment>
<organism evidence="9 10">
    <name type="scientific">Mya arenaria</name>
    <name type="common">Soft-shell clam</name>
    <dbReference type="NCBI Taxonomy" id="6604"/>
    <lineage>
        <taxon>Eukaryota</taxon>
        <taxon>Metazoa</taxon>
        <taxon>Spiralia</taxon>
        <taxon>Lophotrochozoa</taxon>
        <taxon>Mollusca</taxon>
        <taxon>Bivalvia</taxon>
        <taxon>Autobranchia</taxon>
        <taxon>Heteroconchia</taxon>
        <taxon>Euheterodonta</taxon>
        <taxon>Imparidentia</taxon>
        <taxon>Neoheterodontei</taxon>
        <taxon>Myida</taxon>
        <taxon>Myoidea</taxon>
        <taxon>Myidae</taxon>
        <taxon>Mya</taxon>
    </lineage>
</organism>
<evidence type="ECO:0000256" key="4">
    <source>
        <dbReference type="ARBA" id="ARBA00022989"/>
    </source>
</evidence>
<evidence type="ECO:0000256" key="3">
    <source>
        <dbReference type="ARBA" id="ARBA00022737"/>
    </source>
</evidence>
<keyword evidence="6 7" id="KW-1015">Disulfide bond</keyword>
<reference evidence="9" key="1">
    <citation type="submission" date="2022-11" db="EMBL/GenBank/DDBJ databases">
        <title>Centuries of genome instability and evolution in soft-shell clam transmissible cancer (bioRxiv).</title>
        <authorList>
            <person name="Hart S.F.M."/>
            <person name="Yonemitsu M.A."/>
            <person name="Giersch R.M."/>
            <person name="Beal B.F."/>
            <person name="Arriagada G."/>
            <person name="Davis B.W."/>
            <person name="Ostrander E.A."/>
            <person name="Goff S.P."/>
            <person name="Metzger M.J."/>
        </authorList>
    </citation>
    <scope>NUCLEOTIDE SEQUENCE</scope>
    <source>
        <strain evidence="9">MELC-2E11</strain>
        <tissue evidence="9">Siphon/mantle</tissue>
    </source>
</reference>
<dbReference type="PANTHER" id="PTHR24270:SF62">
    <property type="entry name" value="LOW-DENSITY LIPOPROTEIN RECEPTOR-RELATED PROTEIN 2"/>
    <property type="match status" value="1"/>
</dbReference>
<dbReference type="Proteomes" id="UP001164746">
    <property type="component" value="Chromosome 3"/>
</dbReference>
<dbReference type="InterPro" id="IPR050685">
    <property type="entry name" value="LDLR"/>
</dbReference>
<protein>
    <submittedName>
        <fullName evidence="9">VLDLR-like protein</fullName>
    </submittedName>
</protein>
<evidence type="ECO:0000313" key="9">
    <source>
        <dbReference type="EMBL" id="WAR00828.1"/>
    </source>
</evidence>
<dbReference type="SUPFAM" id="SSF57424">
    <property type="entry name" value="LDL receptor-like module"/>
    <property type="match status" value="3"/>
</dbReference>
<dbReference type="InterPro" id="IPR002172">
    <property type="entry name" value="LDrepeatLR_classA_rpt"/>
</dbReference>
<evidence type="ECO:0000256" key="5">
    <source>
        <dbReference type="ARBA" id="ARBA00023136"/>
    </source>
</evidence>
<proteinExistence type="predicted"/>
<keyword evidence="10" id="KW-1185">Reference proteome</keyword>
<evidence type="ECO:0000256" key="2">
    <source>
        <dbReference type="ARBA" id="ARBA00022692"/>
    </source>
</evidence>
<evidence type="ECO:0000256" key="8">
    <source>
        <dbReference type="SAM" id="MobiDB-lite"/>
    </source>
</evidence>
<dbReference type="SMART" id="SM00192">
    <property type="entry name" value="LDLa"/>
    <property type="match status" value="4"/>
</dbReference>
<evidence type="ECO:0000256" key="6">
    <source>
        <dbReference type="ARBA" id="ARBA00023157"/>
    </source>
</evidence>
<evidence type="ECO:0000256" key="7">
    <source>
        <dbReference type="PROSITE-ProRule" id="PRU00124"/>
    </source>
</evidence>
<dbReference type="EMBL" id="CP111014">
    <property type="protein sequence ID" value="WAR00828.1"/>
    <property type="molecule type" value="Genomic_DNA"/>
</dbReference>
<accession>A0ABY7DSZ6</accession>